<sequence>MDPHDRNAPSEHPEFVFYPADAQEPGEQLSSGPEPRTPAPAARPRASRRTLVGSAAAALLAVVVGGGAITAVKGNDSAAASTASSTTRTSAGLGAPGGGLPSGGGPGGGMAGETHVSGTVVSVAASSLRVKSSDGTTATYAVDASTQVLDDGSAVSVTSLQTGDTVLVHAIASTSGGTAYAERVLAGSSATDGPGAGQLPGGAPDGSAPSDAAPSDATTA</sequence>
<name>A0A420XUI8_9ACTN</name>
<accession>A0A420XUI8</accession>
<evidence type="ECO:0000313" key="4">
    <source>
        <dbReference type="Proteomes" id="UP000281955"/>
    </source>
</evidence>
<dbReference type="AlphaFoldDB" id="A0A420XUI8"/>
<gene>
    <name evidence="3" type="ORF">CLV35_0859</name>
</gene>
<dbReference type="PROSITE" id="PS51318">
    <property type="entry name" value="TAT"/>
    <property type="match status" value="1"/>
</dbReference>
<proteinExistence type="predicted"/>
<feature type="compositionally biased region" description="Low complexity" evidence="1">
    <location>
        <begin position="205"/>
        <end position="220"/>
    </location>
</feature>
<feature type="region of interest" description="Disordered" evidence="1">
    <location>
        <begin position="1"/>
        <end position="49"/>
    </location>
</feature>
<evidence type="ECO:0000256" key="1">
    <source>
        <dbReference type="SAM" id="MobiDB-lite"/>
    </source>
</evidence>
<organism evidence="3 4">
    <name type="scientific">Motilibacter peucedani</name>
    <dbReference type="NCBI Taxonomy" id="598650"/>
    <lineage>
        <taxon>Bacteria</taxon>
        <taxon>Bacillati</taxon>
        <taxon>Actinomycetota</taxon>
        <taxon>Actinomycetes</taxon>
        <taxon>Motilibacterales</taxon>
        <taxon>Motilibacteraceae</taxon>
        <taxon>Motilibacter</taxon>
    </lineage>
</organism>
<dbReference type="Proteomes" id="UP000281955">
    <property type="component" value="Unassembled WGS sequence"/>
</dbReference>
<protein>
    <recommendedName>
        <fullName evidence="5">DUF5666 domain-containing protein</fullName>
    </recommendedName>
</protein>
<evidence type="ECO:0000256" key="2">
    <source>
        <dbReference type="SAM" id="Phobius"/>
    </source>
</evidence>
<keyword evidence="2" id="KW-0472">Membrane</keyword>
<evidence type="ECO:0000313" key="3">
    <source>
        <dbReference type="EMBL" id="RKS80427.1"/>
    </source>
</evidence>
<feature type="compositionally biased region" description="Low complexity" evidence="1">
    <location>
        <begin position="83"/>
        <end position="93"/>
    </location>
</feature>
<dbReference type="RefSeq" id="WP_121192110.1">
    <property type="nucleotide sequence ID" value="NZ_RBWV01000009.1"/>
</dbReference>
<feature type="compositionally biased region" description="Gly residues" evidence="1">
    <location>
        <begin position="94"/>
        <end position="111"/>
    </location>
</feature>
<feature type="transmembrane region" description="Helical" evidence="2">
    <location>
        <begin position="51"/>
        <end position="72"/>
    </location>
</feature>
<keyword evidence="2" id="KW-1133">Transmembrane helix</keyword>
<feature type="region of interest" description="Disordered" evidence="1">
    <location>
        <begin position="185"/>
        <end position="220"/>
    </location>
</feature>
<feature type="region of interest" description="Disordered" evidence="1">
    <location>
        <begin position="83"/>
        <end position="112"/>
    </location>
</feature>
<keyword evidence="2" id="KW-0812">Transmembrane</keyword>
<feature type="compositionally biased region" description="Basic and acidic residues" evidence="1">
    <location>
        <begin position="1"/>
        <end position="14"/>
    </location>
</feature>
<feature type="compositionally biased region" description="Low complexity" evidence="1">
    <location>
        <begin position="39"/>
        <end position="49"/>
    </location>
</feature>
<reference evidence="3 4" key="1">
    <citation type="submission" date="2018-10" db="EMBL/GenBank/DDBJ databases">
        <title>Genomic Encyclopedia of Archaeal and Bacterial Type Strains, Phase II (KMG-II): from individual species to whole genera.</title>
        <authorList>
            <person name="Goeker M."/>
        </authorList>
    </citation>
    <scope>NUCLEOTIDE SEQUENCE [LARGE SCALE GENOMIC DNA]</scope>
    <source>
        <strain evidence="3 4">RP-AC37</strain>
    </source>
</reference>
<comment type="caution">
    <text evidence="3">The sequence shown here is derived from an EMBL/GenBank/DDBJ whole genome shotgun (WGS) entry which is preliminary data.</text>
</comment>
<dbReference type="InParanoid" id="A0A420XUI8"/>
<keyword evidence="4" id="KW-1185">Reference proteome</keyword>
<evidence type="ECO:0008006" key="5">
    <source>
        <dbReference type="Google" id="ProtNLM"/>
    </source>
</evidence>
<dbReference type="InterPro" id="IPR006311">
    <property type="entry name" value="TAT_signal"/>
</dbReference>
<feature type="compositionally biased region" description="Gly residues" evidence="1">
    <location>
        <begin position="194"/>
        <end position="204"/>
    </location>
</feature>
<dbReference type="EMBL" id="RBWV01000009">
    <property type="protein sequence ID" value="RKS80427.1"/>
    <property type="molecule type" value="Genomic_DNA"/>
</dbReference>